<evidence type="ECO:0000256" key="1">
    <source>
        <dbReference type="SAM" id="Phobius"/>
    </source>
</evidence>
<accession>A0ABP7KUY4</accession>
<gene>
    <name evidence="2" type="ORF">GCM10022207_61900</name>
</gene>
<evidence type="ECO:0000313" key="3">
    <source>
        <dbReference type="Proteomes" id="UP001501563"/>
    </source>
</evidence>
<proteinExistence type="predicted"/>
<dbReference type="EMBL" id="BAAAZA010000022">
    <property type="protein sequence ID" value="GAA3886236.1"/>
    <property type="molecule type" value="Genomic_DNA"/>
</dbReference>
<comment type="caution">
    <text evidence="2">The sequence shown here is derived from an EMBL/GenBank/DDBJ whole genome shotgun (WGS) entry which is preliminary data.</text>
</comment>
<dbReference type="Pfam" id="PF19621">
    <property type="entry name" value="DUF6126"/>
    <property type="match status" value="1"/>
</dbReference>
<keyword evidence="1" id="KW-0472">Membrane</keyword>
<organism evidence="2 3">
    <name type="scientific">Streptomyces lannensis</name>
    <dbReference type="NCBI Taxonomy" id="766498"/>
    <lineage>
        <taxon>Bacteria</taxon>
        <taxon>Bacillati</taxon>
        <taxon>Actinomycetota</taxon>
        <taxon>Actinomycetes</taxon>
        <taxon>Kitasatosporales</taxon>
        <taxon>Streptomycetaceae</taxon>
        <taxon>Streptomyces</taxon>
    </lineage>
</organism>
<name>A0ABP7KUY4_9ACTN</name>
<evidence type="ECO:0000313" key="2">
    <source>
        <dbReference type="EMBL" id="GAA3886236.1"/>
    </source>
</evidence>
<evidence type="ECO:0008006" key="4">
    <source>
        <dbReference type="Google" id="ProtNLM"/>
    </source>
</evidence>
<keyword evidence="1" id="KW-0812">Transmembrane</keyword>
<dbReference type="Proteomes" id="UP001501563">
    <property type="component" value="Unassembled WGS sequence"/>
</dbReference>
<feature type="transmembrane region" description="Helical" evidence="1">
    <location>
        <begin position="21"/>
        <end position="44"/>
    </location>
</feature>
<keyword evidence="1" id="KW-1133">Transmembrane helix</keyword>
<dbReference type="InterPro" id="IPR046129">
    <property type="entry name" value="DUF6126"/>
</dbReference>
<reference evidence="3" key="1">
    <citation type="journal article" date="2019" name="Int. J. Syst. Evol. Microbiol.">
        <title>The Global Catalogue of Microorganisms (GCM) 10K type strain sequencing project: providing services to taxonomists for standard genome sequencing and annotation.</title>
        <authorList>
            <consortium name="The Broad Institute Genomics Platform"/>
            <consortium name="The Broad Institute Genome Sequencing Center for Infectious Disease"/>
            <person name="Wu L."/>
            <person name="Ma J."/>
        </authorList>
    </citation>
    <scope>NUCLEOTIDE SEQUENCE [LARGE SCALE GENOMIC DNA]</scope>
    <source>
        <strain evidence="3">JCM 16578</strain>
    </source>
</reference>
<protein>
    <recommendedName>
        <fullName evidence="4">Small hydrophobic protein</fullName>
    </recommendedName>
</protein>
<sequence>MTEQPETRPQRRDMEEKFPRALWVRLIVYIAVGHLFAGFIYLLFEVGAK</sequence>
<dbReference type="RefSeq" id="WP_331264015.1">
    <property type="nucleotide sequence ID" value="NZ_BAAAZA010000022.1"/>
</dbReference>
<keyword evidence="3" id="KW-1185">Reference proteome</keyword>